<dbReference type="CDD" id="cd07944">
    <property type="entry name" value="DRE_TIM_HOA_like"/>
    <property type="match status" value="1"/>
</dbReference>
<comment type="caution">
    <text evidence="3">The sequence shown here is derived from an EMBL/GenBank/DDBJ whole genome shotgun (WGS) entry which is preliminary data.</text>
</comment>
<dbReference type="InterPro" id="IPR000891">
    <property type="entry name" value="PYR_CT"/>
</dbReference>
<dbReference type="SUPFAM" id="SSF51569">
    <property type="entry name" value="Aldolase"/>
    <property type="match status" value="1"/>
</dbReference>
<feature type="domain" description="Pyruvate carboxyltransferase" evidence="2">
    <location>
        <begin position="8"/>
        <end position="259"/>
    </location>
</feature>
<proteinExistence type="predicted"/>
<dbReference type="InterPro" id="IPR013785">
    <property type="entry name" value="Aldolase_TIM"/>
</dbReference>
<sequence length="517" mass="58342">MPHQNLEIKILDCTLRDGGYYTNWDFDKDLVKIYFESFNKLPVEYLELGYRSNPMKSYLGEYFYCPPYVLENAKALSNKKLVVILNEKDIRAEDVPDLLSPCVGYLDMVRIAIDPKNFKRALVLAQAVKKLGFEVGFNVMYMSLWEQEKEFLKQIKDVHGIVDYFYMVDSFGGVYPEEVKKTYELVRNQTDVKIGFHGHNNLEMGLINTLTAIECGAAMVDTTVTGMGRGAGNLSTELLLTSLNSKGLIDLDFNALSKVVDPFSKMQNEYGWGTNLPYMVSGAHSLPQKDVMEWVTKRYYSLNSIIRALSNQSQGIKDNVDLEDFRNNKKFKSVLIIGGGPSGTKQAKALNEFIAKNPEICLIHASSKNAKEFKDAQQLQIHCLAGNEGYRLEKTFNVISDTKKIVVLPPYPRTMGTYIPKSLENVAYQLGGISFTDKFKESVTALAVEVALKMDVESIFVAGYDGYYGDITPQELELFNENEYIFKKLKEVSGLIPISITSTSYTELNHQSVFALI</sequence>
<dbReference type="Gene3D" id="3.20.20.70">
    <property type="entry name" value="Aldolase class I"/>
    <property type="match status" value="1"/>
</dbReference>
<evidence type="ECO:0000259" key="2">
    <source>
        <dbReference type="PROSITE" id="PS50991"/>
    </source>
</evidence>
<dbReference type="RefSeq" id="WP_251742066.1">
    <property type="nucleotide sequence ID" value="NZ_JBHUOJ010000009.1"/>
</dbReference>
<organism evidence="3 4">
    <name type="scientific">Christiangramia antarctica</name>
    <dbReference type="NCBI Taxonomy" id="2058158"/>
    <lineage>
        <taxon>Bacteria</taxon>
        <taxon>Pseudomonadati</taxon>
        <taxon>Bacteroidota</taxon>
        <taxon>Flavobacteriia</taxon>
        <taxon>Flavobacteriales</taxon>
        <taxon>Flavobacteriaceae</taxon>
        <taxon>Christiangramia</taxon>
    </lineage>
</organism>
<reference evidence="4" key="1">
    <citation type="journal article" date="2019" name="Int. J. Syst. Evol. Microbiol.">
        <title>The Global Catalogue of Microorganisms (GCM) 10K type strain sequencing project: providing services to taxonomists for standard genome sequencing and annotation.</title>
        <authorList>
            <consortium name="The Broad Institute Genomics Platform"/>
            <consortium name="The Broad Institute Genome Sequencing Center for Infectious Disease"/>
            <person name="Wu L."/>
            <person name="Ma J."/>
        </authorList>
    </citation>
    <scope>NUCLEOTIDE SEQUENCE [LARGE SCALE GENOMIC DNA]</scope>
    <source>
        <strain evidence="4">KCTC 52925</strain>
    </source>
</reference>
<keyword evidence="4" id="KW-1185">Reference proteome</keyword>
<evidence type="ECO:0000313" key="4">
    <source>
        <dbReference type="Proteomes" id="UP001597438"/>
    </source>
</evidence>
<protein>
    <submittedName>
        <fullName evidence="3">Aldolase catalytic domain-containing protein</fullName>
    </submittedName>
</protein>
<evidence type="ECO:0000313" key="3">
    <source>
        <dbReference type="EMBL" id="MFD2832718.1"/>
    </source>
</evidence>
<dbReference type="PANTHER" id="PTHR10277:SF9">
    <property type="entry name" value="2-ISOPROPYLMALATE SYNTHASE 1, CHLOROPLASTIC-RELATED"/>
    <property type="match status" value="1"/>
</dbReference>
<dbReference type="PANTHER" id="PTHR10277">
    <property type="entry name" value="HOMOCITRATE SYNTHASE-RELATED"/>
    <property type="match status" value="1"/>
</dbReference>
<dbReference type="InterPro" id="IPR050073">
    <property type="entry name" value="2-IPM_HCS-like"/>
</dbReference>
<evidence type="ECO:0000256" key="1">
    <source>
        <dbReference type="ARBA" id="ARBA00023211"/>
    </source>
</evidence>
<dbReference type="PROSITE" id="PS50991">
    <property type="entry name" value="PYR_CT"/>
    <property type="match status" value="1"/>
</dbReference>
<gene>
    <name evidence="3" type="ORF">ACFSYS_05410</name>
</gene>
<dbReference type="EMBL" id="JBHUOJ010000009">
    <property type="protein sequence ID" value="MFD2832718.1"/>
    <property type="molecule type" value="Genomic_DNA"/>
</dbReference>
<name>A0ABW5X3H5_9FLAO</name>
<accession>A0ABW5X3H5</accession>
<dbReference type="Proteomes" id="UP001597438">
    <property type="component" value="Unassembled WGS sequence"/>
</dbReference>
<keyword evidence="1" id="KW-0464">Manganese</keyword>
<dbReference type="Pfam" id="PF00682">
    <property type="entry name" value="HMGL-like"/>
    <property type="match status" value="1"/>
</dbReference>